<sequence>MKHTVLLLAIAAVSSPLFAASNAELQREIQLLKQQTRLLESQLTQLEKRLVQQTDTPKKVAPQKAPAKPSRVPAQNSSNKPVRVKGRRLHNVEPEPFHVAPLTVHQPEGHPDSLGFFPTALVADDRVITWIAGTPVITSPYLGDRPAFDGSDYIVNISSINRDVRLMQQRRRLYRAYEKEGYPVPSVPIVALSGKLEPGGFVSRPYKGPTTGDWDLGSSEIDVAAALNDKVEAFVGFAFDSAPPLFGGQRVDNSSIDLNLGFVNIGDLDETPFYFTAGQIYAPFGRYSTSMVSSTLPQLIGRVKTRPVVLGYRSQTASGPYAAVYGFKSDTKVGKSGVGGINAGYIIDNDKVLGELGFSMIGSMADAQGLQNTGSAPLTTFAGFGNPTNGSENVRTVPSIGGHATLNISGYSLTAEWIGATKAFLVQDLSMSGRGAQPQAGQLELGKTFVAFDRPASLAAGYQWTRDSLALNLPRQRYAGVFNISLWRDTVESLEYRHDINYNTNQFANGASTPPFVNANTVGTGTSSDSLIAQIGVFF</sequence>
<feature type="chain" id="PRO_5044252190" evidence="2">
    <location>
        <begin position="20"/>
        <end position="539"/>
    </location>
</feature>
<gene>
    <name evidence="3" type="ORF">Lgee_1903</name>
</gene>
<name>A0A0W0TNY4_9GAMM</name>
<dbReference type="STRING" id="45065.Lgee_1903"/>
<evidence type="ECO:0000313" key="3">
    <source>
        <dbReference type="EMBL" id="KTC97242.1"/>
    </source>
</evidence>
<dbReference type="RefSeq" id="WP_028385567.1">
    <property type="nucleotide sequence ID" value="NZ_CAAAHN010000002.1"/>
</dbReference>
<keyword evidence="4" id="KW-1185">Reference proteome</keyword>
<feature type="compositionally biased region" description="Low complexity" evidence="1">
    <location>
        <begin position="59"/>
        <end position="69"/>
    </location>
</feature>
<accession>A0A0W0TNY4</accession>
<protein>
    <submittedName>
        <fullName evidence="3">Coiled-coil protein</fullName>
    </submittedName>
</protein>
<dbReference type="AlphaFoldDB" id="A0A0W0TNY4"/>
<evidence type="ECO:0000256" key="1">
    <source>
        <dbReference type="SAM" id="MobiDB-lite"/>
    </source>
</evidence>
<feature type="region of interest" description="Disordered" evidence="1">
    <location>
        <begin position="51"/>
        <end position="83"/>
    </location>
</feature>
<dbReference type="EMBL" id="LNYC01000072">
    <property type="protein sequence ID" value="KTC97242.1"/>
    <property type="molecule type" value="Genomic_DNA"/>
</dbReference>
<keyword evidence="2" id="KW-0732">Signal</keyword>
<proteinExistence type="predicted"/>
<comment type="caution">
    <text evidence="3">The sequence shown here is derived from an EMBL/GenBank/DDBJ whole genome shotgun (WGS) entry which is preliminary data.</text>
</comment>
<dbReference type="OrthoDB" id="5417572at2"/>
<dbReference type="PATRIC" id="fig|45065.4.peg.2066"/>
<feature type="signal peptide" evidence="2">
    <location>
        <begin position="1"/>
        <end position="19"/>
    </location>
</feature>
<evidence type="ECO:0000256" key="2">
    <source>
        <dbReference type="SAM" id="SignalP"/>
    </source>
</evidence>
<dbReference type="NCBIfam" id="NF033652">
    <property type="entry name" value="LbtU_sider_porin"/>
    <property type="match status" value="1"/>
</dbReference>
<organism evidence="3 4">
    <name type="scientific">Legionella geestiana</name>
    <dbReference type="NCBI Taxonomy" id="45065"/>
    <lineage>
        <taxon>Bacteria</taxon>
        <taxon>Pseudomonadati</taxon>
        <taxon>Pseudomonadota</taxon>
        <taxon>Gammaproteobacteria</taxon>
        <taxon>Legionellales</taxon>
        <taxon>Legionellaceae</taxon>
        <taxon>Legionella</taxon>
    </lineage>
</organism>
<dbReference type="Proteomes" id="UP000054785">
    <property type="component" value="Unassembled WGS sequence"/>
</dbReference>
<reference evidence="3 4" key="1">
    <citation type="submission" date="2015-11" db="EMBL/GenBank/DDBJ databases">
        <title>Genomic analysis of 38 Legionella species identifies large and diverse effector repertoires.</title>
        <authorList>
            <person name="Burstein D."/>
            <person name="Amaro F."/>
            <person name="Zusman T."/>
            <person name="Lifshitz Z."/>
            <person name="Cohen O."/>
            <person name="Gilbert J.A."/>
            <person name="Pupko T."/>
            <person name="Shuman H.A."/>
            <person name="Segal G."/>
        </authorList>
    </citation>
    <scope>NUCLEOTIDE SEQUENCE [LARGE SCALE GENOMIC DNA]</scope>
    <source>
        <strain evidence="3 4">ATCC 49504</strain>
    </source>
</reference>
<evidence type="ECO:0000313" key="4">
    <source>
        <dbReference type="Proteomes" id="UP000054785"/>
    </source>
</evidence>